<dbReference type="Proteomes" id="UP000192602">
    <property type="component" value="Unassembled WGS sequence"/>
</dbReference>
<organism evidence="3 4">
    <name type="scientific">Nitratiruptor tergarcus DSM 16512</name>
    <dbReference type="NCBI Taxonomy" id="1069081"/>
    <lineage>
        <taxon>Bacteria</taxon>
        <taxon>Pseudomonadati</taxon>
        <taxon>Campylobacterota</taxon>
        <taxon>Epsilonproteobacteria</taxon>
        <taxon>Nautiliales</taxon>
        <taxon>Nitratiruptoraceae</taxon>
        <taxon>Nitratiruptor</taxon>
    </lineage>
</organism>
<dbReference type="EMBL" id="FWWZ01000002">
    <property type="protein sequence ID" value="SMC10164.1"/>
    <property type="molecule type" value="Genomic_DNA"/>
</dbReference>
<evidence type="ECO:0000313" key="3">
    <source>
        <dbReference type="EMBL" id="SMC10164.1"/>
    </source>
</evidence>
<evidence type="ECO:0000259" key="2">
    <source>
        <dbReference type="Pfam" id="PF13145"/>
    </source>
</evidence>
<dbReference type="InterPro" id="IPR000297">
    <property type="entry name" value="PPIase_PpiC"/>
</dbReference>
<feature type="domain" description="PpiC" evidence="2">
    <location>
        <begin position="107"/>
        <end position="227"/>
    </location>
</feature>
<keyword evidence="4" id="KW-1185">Reference proteome</keyword>
<protein>
    <recommendedName>
        <fullName evidence="2">PpiC domain-containing protein</fullName>
    </recommendedName>
</protein>
<dbReference type="RefSeq" id="WP_084276621.1">
    <property type="nucleotide sequence ID" value="NZ_AP026672.1"/>
</dbReference>
<dbReference type="Pfam" id="PF13145">
    <property type="entry name" value="Rotamase_2"/>
    <property type="match status" value="1"/>
</dbReference>
<evidence type="ECO:0000313" key="4">
    <source>
        <dbReference type="Proteomes" id="UP000192602"/>
    </source>
</evidence>
<feature type="signal peptide" evidence="1">
    <location>
        <begin position="1"/>
        <end position="18"/>
    </location>
</feature>
<dbReference type="AlphaFoldDB" id="A0A1W1WV14"/>
<reference evidence="4" key="1">
    <citation type="submission" date="2017-04" db="EMBL/GenBank/DDBJ databases">
        <authorList>
            <person name="Varghese N."/>
            <person name="Submissions S."/>
        </authorList>
    </citation>
    <scope>NUCLEOTIDE SEQUENCE [LARGE SCALE GENOMIC DNA]</scope>
    <source>
        <strain evidence="4">DSM 16512</strain>
    </source>
</reference>
<proteinExistence type="predicted"/>
<name>A0A1W1WV14_9BACT</name>
<accession>A0A1W1WV14</accession>
<keyword evidence="1" id="KW-0732">Signal</keyword>
<evidence type="ECO:0000256" key="1">
    <source>
        <dbReference type="SAM" id="SignalP"/>
    </source>
</evidence>
<gene>
    <name evidence="3" type="ORF">SAMN05660197_2006</name>
</gene>
<dbReference type="OrthoDB" id="5391048at2"/>
<dbReference type="STRING" id="1069081.SAMN05660197_2006"/>
<dbReference type="GO" id="GO:0003755">
    <property type="term" value="F:peptidyl-prolyl cis-trans isomerase activity"/>
    <property type="evidence" value="ECO:0007669"/>
    <property type="project" value="InterPro"/>
</dbReference>
<feature type="chain" id="PRO_5012619255" description="PpiC domain-containing protein" evidence="1">
    <location>
        <begin position="19"/>
        <end position="254"/>
    </location>
</feature>
<sequence>MKFFVSFLLLFLTSSLFAIEVDIKPDTPPIRVSKGDIFTLKNYLFKKFRFRIKEKGARKVVLENRILANEYLKQGLLTPREKNRIKIELEIKLADNFVTHLQKSIKISPEILKSYYYDHIKEYKKSDKVQIERIRFKSYQDALEFYKKVNQYPKDKDILLTQFKGKVIYQGTVEKERLKTNIASFLQKGKEHYAIPPIVVRSDIIDVYYIEKYIPSQGYKPFEEVKEEIENKLHKQLFAKKRKEILEKYLPKEQ</sequence>